<evidence type="ECO:0000313" key="2">
    <source>
        <dbReference type="Proteomes" id="UP000294847"/>
    </source>
</evidence>
<dbReference type="AlphaFoldDB" id="A0A4P7N3T2"/>
<organism evidence="1 2">
    <name type="scientific">Pyricularia oryzae</name>
    <name type="common">Rice blast fungus</name>
    <name type="synonym">Magnaporthe oryzae</name>
    <dbReference type="NCBI Taxonomy" id="318829"/>
    <lineage>
        <taxon>Eukaryota</taxon>
        <taxon>Fungi</taxon>
        <taxon>Dikarya</taxon>
        <taxon>Ascomycota</taxon>
        <taxon>Pezizomycotina</taxon>
        <taxon>Sordariomycetes</taxon>
        <taxon>Sordariomycetidae</taxon>
        <taxon>Magnaporthales</taxon>
        <taxon>Pyriculariaceae</taxon>
        <taxon>Pyricularia</taxon>
    </lineage>
</organism>
<proteinExistence type="predicted"/>
<sequence length="205" mass="21312">MVRTSTYAIALLGSVVAMTAAQRTQEELDKYNEVATCVNKCFFKSFVPGSCTNDAACHCNQEKMRNEMYCCEAKECANINEIATQQVIEHIERIWQSCEPLEHNRPFDKPAVSDVEKMCGVTLKVSSSSSSSSASSTAAPTGSPTGTSSSSSTLAVQTTGTSTPTGAATTSASSPASTGAASAVRGTFILPGLAAFVAGSGLALW</sequence>
<accession>A0A4P7N3T2</accession>
<evidence type="ECO:0000313" key="1">
    <source>
        <dbReference type="EMBL" id="QBZ55691.1"/>
    </source>
</evidence>
<gene>
    <name evidence="1" type="ORF">PoMZ_00593</name>
</gene>
<name>A0A4P7N3T2_PYROR</name>
<protein>
    <submittedName>
        <fullName evidence="1">Uncharacterized protein</fullName>
    </submittedName>
</protein>
<reference evidence="1 2" key="1">
    <citation type="journal article" date="2019" name="Mol. Biol. Evol.">
        <title>Blast fungal genomes show frequent chromosomal changes, gene gains and losses, and effector gene turnover.</title>
        <authorList>
            <person name="Gomez Luciano L.B."/>
            <person name="Jason Tsai I."/>
            <person name="Chuma I."/>
            <person name="Tosa Y."/>
            <person name="Chen Y.H."/>
            <person name="Li J.Y."/>
            <person name="Li M.Y."/>
            <person name="Jade Lu M.Y."/>
            <person name="Nakayashiki H."/>
            <person name="Li W.H."/>
        </authorList>
    </citation>
    <scope>NUCLEOTIDE SEQUENCE [LARGE SCALE GENOMIC DNA]</scope>
    <source>
        <strain evidence="1">MZ5-1-6</strain>
    </source>
</reference>
<dbReference type="Proteomes" id="UP000294847">
    <property type="component" value="Chromosome 2"/>
</dbReference>
<dbReference type="OMA" id="KFFCCIA"/>
<dbReference type="EMBL" id="CP034205">
    <property type="protein sequence ID" value="QBZ55691.1"/>
    <property type="molecule type" value="Genomic_DNA"/>
</dbReference>